<sequence>MHGPGKIRVSKTGCLGRCASGPCLVIYPDGVWYTYSTFTDIDQIIESHLIAGETVEQLLIDG</sequence>
<protein>
    <recommendedName>
        <fullName evidence="3">(2Fe-2S) ferredoxin</fullName>
    </recommendedName>
</protein>
<dbReference type="AlphaFoldDB" id="A0A6F8T9T7"/>
<dbReference type="Proteomes" id="UP000502894">
    <property type="component" value="Chromosome"/>
</dbReference>
<gene>
    <name evidence="1" type="ORF">TUM19329_31830</name>
</gene>
<dbReference type="Gene3D" id="3.40.30.10">
    <property type="entry name" value="Glutaredoxin"/>
    <property type="match status" value="1"/>
</dbReference>
<proteinExistence type="predicted"/>
<dbReference type="SUPFAM" id="SSF52833">
    <property type="entry name" value="Thioredoxin-like"/>
    <property type="match status" value="1"/>
</dbReference>
<accession>A0A6F8T9T7</accession>
<dbReference type="KEGG" id="lant:TUM19329_31830"/>
<evidence type="ECO:0000313" key="2">
    <source>
        <dbReference type="Proteomes" id="UP000502894"/>
    </source>
</evidence>
<reference evidence="1" key="1">
    <citation type="journal article" date="2020" name="Microbiol. Resour. Announc.">
        <title>Complete Genome Sequence of Novel Psychrotolerant Legionella Strain TUM19329, Isolated from Antarctic Lake Sediment.</title>
        <authorList>
            <person name="Shimada S."/>
            <person name="Nakai R."/>
            <person name="Aoki K."/>
            <person name="Shimoeda N."/>
            <person name="Ohno G."/>
            <person name="Miyazaki Y."/>
            <person name="Kudoh S."/>
            <person name="Imura S."/>
            <person name="Watanabe K."/>
            <person name="Ishii Y."/>
            <person name="Tateda K."/>
        </authorList>
    </citation>
    <scope>NUCLEOTIDE SEQUENCE [LARGE SCALE GENOMIC DNA]</scope>
    <source>
        <strain evidence="1">TUM19329</strain>
    </source>
</reference>
<evidence type="ECO:0008006" key="3">
    <source>
        <dbReference type="Google" id="ProtNLM"/>
    </source>
</evidence>
<keyword evidence="2" id="KW-1185">Reference proteome</keyword>
<name>A0A6F8T9T7_9GAMM</name>
<organism evidence="1 2">
    <name type="scientific">Legionella antarctica</name>
    <dbReference type="NCBI Taxonomy" id="2708020"/>
    <lineage>
        <taxon>Bacteria</taxon>
        <taxon>Pseudomonadati</taxon>
        <taxon>Pseudomonadota</taxon>
        <taxon>Gammaproteobacteria</taxon>
        <taxon>Legionellales</taxon>
        <taxon>Legionellaceae</taxon>
        <taxon>Legionella</taxon>
    </lineage>
</organism>
<evidence type="ECO:0000313" key="1">
    <source>
        <dbReference type="EMBL" id="BCA96822.1"/>
    </source>
</evidence>
<dbReference type="CDD" id="cd02980">
    <property type="entry name" value="TRX_Fd_family"/>
    <property type="match status" value="1"/>
</dbReference>
<dbReference type="EMBL" id="AP022839">
    <property type="protein sequence ID" value="BCA96822.1"/>
    <property type="molecule type" value="Genomic_DNA"/>
</dbReference>
<dbReference type="InterPro" id="IPR036249">
    <property type="entry name" value="Thioredoxin-like_sf"/>
</dbReference>